<proteinExistence type="predicted"/>
<dbReference type="Proteomes" id="UP001145742">
    <property type="component" value="Unassembled WGS sequence"/>
</dbReference>
<evidence type="ECO:0000313" key="2">
    <source>
        <dbReference type="Proteomes" id="UP001145742"/>
    </source>
</evidence>
<organism evidence="1 2">
    <name type="scientific">Willisornis vidua</name>
    <name type="common">Xingu scale-backed antbird</name>
    <dbReference type="NCBI Taxonomy" id="1566151"/>
    <lineage>
        <taxon>Eukaryota</taxon>
        <taxon>Metazoa</taxon>
        <taxon>Chordata</taxon>
        <taxon>Craniata</taxon>
        <taxon>Vertebrata</taxon>
        <taxon>Euteleostomi</taxon>
        <taxon>Archelosauria</taxon>
        <taxon>Archosauria</taxon>
        <taxon>Dinosauria</taxon>
        <taxon>Saurischia</taxon>
        <taxon>Theropoda</taxon>
        <taxon>Coelurosauria</taxon>
        <taxon>Aves</taxon>
        <taxon>Neognathae</taxon>
        <taxon>Neoaves</taxon>
        <taxon>Telluraves</taxon>
        <taxon>Australaves</taxon>
        <taxon>Passeriformes</taxon>
        <taxon>Thamnophilidae</taxon>
        <taxon>Willisornis</taxon>
    </lineage>
</organism>
<dbReference type="EMBL" id="WHWB01033468">
    <property type="protein sequence ID" value="KAJ7419704.1"/>
    <property type="molecule type" value="Genomic_DNA"/>
</dbReference>
<keyword evidence="2" id="KW-1185">Reference proteome</keyword>
<comment type="caution">
    <text evidence="1">The sequence shown here is derived from an EMBL/GenBank/DDBJ whole genome shotgun (WGS) entry which is preliminary data.</text>
</comment>
<name>A0ABQ9DD96_9PASS</name>
<protein>
    <submittedName>
        <fullName evidence="1">Uncharacterized protein</fullName>
    </submittedName>
</protein>
<evidence type="ECO:0000313" key="1">
    <source>
        <dbReference type="EMBL" id="KAJ7419704.1"/>
    </source>
</evidence>
<accession>A0ABQ9DD96</accession>
<gene>
    <name evidence="1" type="ORF">WISP_52716</name>
</gene>
<sequence>MEFVELEVLYCEVQYWIQHFKCGLAAAVEREEKESLSPPAINPLPRVAQNTFGLLCCNDTLLLNILSSRSSWSLLAELLSSPLASRVYHCLGLFLTGCRIWDLPFLNFKSLSKLQRSLWIVVQPSGSISNSFQFYVICKLAEGVPSLTVQVTGKDVKQCWTQSNPCGVTQGTGVQLDFVILITILETCQSSQFSVHLTLYSSSLYFISFSVRILGKKVSKTPSYSQDKQHPLVSLDLPS</sequence>
<reference evidence="1" key="1">
    <citation type="submission" date="2019-10" db="EMBL/GenBank/DDBJ databases">
        <authorList>
            <person name="Soares A.E.R."/>
            <person name="Aleixo A."/>
            <person name="Schneider P."/>
            <person name="Miyaki C.Y."/>
            <person name="Schneider M.P."/>
            <person name="Mello C."/>
            <person name="Vasconcelos A.T.R."/>
        </authorList>
    </citation>
    <scope>NUCLEOTIDE SEQUENCE</scope>
    <source>
        <tissue evidence="1">Muscle</tissue>
    </source>
</reference>